<protein>
    <submittedName>
        <fullName evidence="1">Uncharacterized protein</fullName>
    </submittedName>
</protein>
<evidence type="ECO:0000313" key="2">
    <source>
        <dbReference type="Proteomes" id="UP001162483"/>
    </source>
</evidence>
<sequence length="65" mass="7274">MRNNTVSQYDMQMSAVAILESPHTSLSWPSQGQNQCFGEATVWRWRTAAMGGHTATYDKWKPAGV</sequence>
<evidence type="ECO:0000313" key="1">
    <source>
        <dbReference type="EMBL" id="CAI9612307.1"/>
    </source>
</evidence>
<gene>
    <name evidence="1" type="ORF">SPARVUS_LOCUS14685010</name>
</gene>
<organism evidence="1 2">
    <name type="scientific">Staurois parvus</name>
    <dbReference type="NCBI Taxonomy" id="386267"/>
    <lineage>
        <taxon>Eukaryota</taxon>
        <taxon>Metazoa</taxon>
        <taxon>Chordata</taxon>
        <taxon>Craniata</taxon>
        <taxon>Vertebrata</taxon>
        <taxon>Euteleostomi</taxon>
        <taxon>Amphibia</taxon>
        <taxon>Batrachia</taxon>
        <taxon>Anura</taxon>
        <taxon>Neobatrachia</taxon>
        <taxon>Ranoidea</taxon>
        <taxon>Ranidae</taxon>
        <taxon>Staurois</taxon>
    </lineage>
</organism>
<dbReference type="Proteomes" id="UP001162483">
    <property type="component" value="Unassembled WGS sequence"/>
</dbReference>
<accession>A0ABN9GVC9</accession>
<dbReference type="EMBL" id="CATNWA010019278">
    <property type="protein sequence ID" value="CAI9612307.1"/>
    <property type="molecule type" value="Genomic_DNA"/>
</dbReference>
<name>A0ABN9GVC9_9NEOB</name>
<keyword evidence="2" id="KW-1185">Reference proteome</keyword>
<proteinExistence type="predicted"/>
<reference evidence="1" key="1">
    <citation type="submission" date="2023-05" db="EMBL/GenBank/DDBJ databases">
        <authorList>
            <person name="Stuckert A."/>
        </authorList>
    </citation>
    <scope>NUCLEOTIDE SEQUENCE</scope>
</reference>
<comment type="caution">
    <text evidence="1">The sequence shown here is derived from an EMBL/GenBank/DDBJ whole genome shotgun (WGS) entry which is preliminary data.</text>
</comment>